<keyword evidence="1" id="KW-0479">Metal-binding</keyword>
<feature type="zinc finger region" description="C3H1-type" evidence="1">
    <location>
        <begin position="336"/>
        <end position="365"/>
    </location>
</feature>
<dbReference type="PROSITE" id="PS50103">
    <property type="entry name" value="ZF_C3H1"/>
    <property type="match status" value="1"/>
</dbReference>
<evidence type="ECO:0000313" key="5">
    <source>
        <dbReference type="EMBL" id="KAL0951145.1"/>
    </source>
</evidence>
<comment type="caution">
    <text evidence="5">The sequence shown here is derived from an EMBL/GenBank/DDBJ whole genome shotgun (WGS) entry which is preliminary data.</text>
</comment>
<keyword evidence="1" id="KW-0863">Zinc-finger</keyword>
<keyword evidence="2" id="KW-0175">Coiled coil</keyword>
<feature type="coiled-coil region" evidence="2">
    <location>
        <begin position="28"/>
        <end position="55"/>
    </location>
</feature>
<dbReference type="InterPro" id="IPR000571">
    <property type="entry name" value="Znf_CCCH"/>
</dbReference>
<gene>
    <name evidence="5" type="ORF">HGRIS_007880</name>
</gene>
<dbReference type="PANTHER" id="PTHR37543:SF1">
    <property type="entry name" value="CCCH ZINC FINGER DNA BINDING PROTEIN (AFU_ORTHOLOGUE AFUA_5G12760)"/>
    <property type="match status" value="1"/>
</dbReference>
<evidence type="ECO:0000313" key="6">
    <source>
        <dbReference type="Proteomes" id="UP001556367"/>
    </source>
</evidence>
<protein>
    <recommendedName>
        <fullName evidence="4">C3H1-type domain-containing protein</fullName>
    </recommendedName>
</protein>
<reference evidence="6" key="1">
    <citation type="submission" date="2024-06" db="EMBL/GenBank/DDBJ databases">
        <title>Multi-omics analyses provide insights into the biosynthesis of the anticancer antibiotic pleurotin in Hohenbuehelia grisea.</title>
        <authorList>
            <person name="Weaver J.A."/>
            <person name="Alberti F."/>
        </authorList>
    </citation>
    <scope>NUCLEOTIDE SEQUENCE [LARGE SCALE GENOMIC DNA]</scope>
    <source>
        <strain evidence="6">T-177</strain>
    </source>
</reference>
<evidence type="ECO:0000256" key="1">
    <source>
        <dbReference type="PROSITE-ProRule" id="PRU00723"/>
    </source>
</evidence>
<evidence type="ECO:0000256" key="2">
    <source>
        <dbReference type="SAM" id="Coils"/>
    </source>
</evidence>
<proteinExistence type="predicted"/>
<keyword evidence="1" id="KW-0862">Zinc</keyword>
<dbReference type="InterPro" id="IPR057683">
    <property type="entry name" value="DUF7923"/>
</dbReference>
<dbReference type="Pfam" id="PF25540">
    <property type="entry name" value="DUF7923"/>
    <property type="match status" value="1"/>
</dbReference>
<dbReference type="Gene3D" id="4.10.1000.10">
    <property type="entry name" value="Zinc finger, CCCH-type"/>
    <property type="match status" value="1"/>
</dbReference>
<accession>A0ABR3J7K7</accession>
<sequence length="489" mass="54660">MQESVREDVAGSIPLKWNELQEQQTGLYERALSENSKLADQVKELERELSVWKIAHEVVHTQNETLSKETSRLKGEIGKWTGDKPLVVALVDGDGHIFISEHLQNGQAGGRQAAILLREELSKWLHDRRPMIANRVEILLTIFWNARGMRDTLLKYNICTGEQFDGFCHGFNQSAHLFSIVDAGYGKEAADAKIKEHLRLFSHFPQTEFIFFGGGHDNGYTSTLASIATEGLLDKIVLIKGYSDIAAEIKNFRLPELSTTGIFMPKKLATPLLKNSKFLNSEPPQLFSGYPTDGGEGYMSPTKSYSQLGDHEQYQYSPSKALKDYSSHQNRLSPQKTVRKPCNFHYLQPKGCPNKMSCRYSHDVELNAAGIESMRQDARKTPCPIVNRGKECPNPGTCIFGHTCPQGAKCNFLKKGGCKFMGKEMHPRHDLQSQPSSGSNKHNRLPSYDMDAVQLNDIGLFEPPDISHGGSSMKGSDFSPNSSHSYDHP</sequence>
<keyword evidence="6" id="KW-1185">Reference proteome</keyword>
<name>A0ABR3J7K7_9AGAR</name>
<feature type="compositionally biased region" description="Polar residues" evidence="3">
    <location>
        <begin position="469"/>
        <end position="489"/>
    </location>
</feature>
<feature type="region of interest" description="Disordered" evidence="3">
    <location>
        <begin position="459"/>
        <end position="489"/>
    </location>
</feature>
<dbReference type="Pfam" id="PF25543">
    <property type="entry name" value="zf-CCCH_tandem"/>
    <property type="match status" value="1"/>
</dbReference>
<evidence type="ECO:0000256" key="3">
    <source>
        <dbReference type="SAM" id="MobiDB-lite"/>
    </source>
</evidence>
<evidence type="ECO:0000259" key="4">
    <source>
        <dbReference type="PROSITE" id="PS50103"/>
    </source>
</evidence>
<feature type="region of interest" description="Disordered" evidence="3">
    <location>
        <begin position="426"/>
        <end position="446"/>
    </location>
</feature>
<dbReference type="EMBL" id="JASNQZ010000011">
    <property type="protein sequence ID" value="KAL0951145.1"/>
    <property type="molecule type" value="Genomic_DNA"/>
</dbReference>
<dbReference type="PANTHER" id="PTHR37543">
    <property type="entry name" value="CCCH ZINC FINGER DNA BINDING PROTEIN (AFU_ORTHOLOGUE AFUA_5G12760)"/>
    <property type="match status" value="1"/>
</dbReference>
<dbReference type="Proteomes" id="UP001556367">
    <property type="component" value="Unassembled WGS sequence"/>
</dbReference>
<feature type="domain" description="C3H1-type" evidence="4">
    <location>
        <begin position="336"/>
        <end position="365"/>
    </location>
</feature>
<dbReference type="InterPro" id="IPR057654">
    <property type="entry name" value="Znf-CCCH_tandem"/>
</dbReference>
<organism evidence="5 6">
    <name type="scientific">Hohenbuehelia grisea</name>
    <dbReference type="NCBI Taxonomy" id="104357"/>
    <lineage>
        <taxon>Eukaryota</taxon>
        <taxon>Fungi</taxon>
        <taxon>Dikarya</taxon>
        <taxon>Basidiomycota</taxon>
        <taxon>Agaricomycotina</taxon>
        <taxon>Agaricomycetes</taxon>
        <taxon>Agaricomycetidae</taxon>
        <taxon>Agaricales</taxon>
        <taxon>Pleurotineae</taxon>
        <taxon>Pleurotaceae</taxon>
        <taxon>Hohenbuehelia</taxon>
    </lineage>
</organism>